<keyword evidence="3 8" id="KW-0418">Kinase</keyword>
<evidence type="ECO:0000256" key="6">
    <source>
        <dbReference type="SAM" id="MobiDB-lite"/>
    </source>
</evidence>
<proteinExistence type="predicted"/>
<dbReference type="InterPro" id="IPR017441">
    <property type="entry name" value="Protein_kinase_ATP_BS"/>
</dbReference>
<accession>A0ABW2XXD4</accession>
<dbReference type="SMART" id="SM00220">
    <property type="entry name" value="S_TKc"/>
    <property type="match status" value="1"/>
</dbReference>
<dbReference type="Gene3D" id="1.10.510.10">
    <property type="entry name" value="Transferase(Phosphotransferase) domain 1"/>
    <property type="match status" value="1"/>
</dbReference>
<dbReference type="EMBL" id="JBHTGP010000026">
    <property type="protein sequence ID" value="MFD0691056.1"/>
    <property type="molecule type" value="Genomic_DNA"/>
</dbReference>
<evidence type="ECO:0000256" key="4">
    <source>
        <dbReference type="ARBA" id="ARBA00022840"/>
    </source>
</evidence>
<sequence>MAGGDGPLDPLEARDPRTVGPYALLGRLGSGSMGRVYLGRSAAGRLVAVKTIRAELVREGDFRARFGHEVAAARRVSGVYTASVVAAEPDAEVPWLATAYVPAPSLERLVGAAGALPVPAVRWLAAGCAEALESIHAAGLVHRDLKPSNVLVSLDGPRVIDFGLAHARERARMTLSRVAVGTPAYMAPEQAQSSRGVTAASDVYALGAVLLFAATGHGPYSGEGVMELMAQLATRSPNFTGLPPELDDLVHGCMERDAGARPTPGEILASVSRYLDLDPSGSYLPEAAVALVKDYGEGPRIPVPEAVPSVPDEEAPGGRSANGRSSVNGREGTHGRSSGSSIRAFLREPRNGLMSVLGIGLVGVGALLSRSFWPDAGPPPASVTETPPPRGPRGEPPPPIGGDDARPTGNPTIMVNQPEGDGETIFVVHGTGWVPGERLTVRLDGAAARPGPLADRKGTFNYAVNQDRAFVPGPLPLGKHTFYASAKSRPSPAKATFRVVP</sequence>
<evidence type="ECO:0000256" key="3">
    <source>
        <dbReference type="ARBA" id="ARBA00022777"/>
    </source>
</evidence>
<feature type="compositionally biased region" description="Pro residues" evidence="6">
    <location>
        <begin position="376"/>
        <end position="400"/>
    </location>
</feature>
<feature type="region of interest" description="Disordered" evidence="6">
    <location>
        <begin position="300"/>
        <end position="341"/>
    </location>
</feature>
<evidence type="ECO:0000256" key="1">
    <source>
        <dbReference type="ARBA" id="ARBA00022679"/>
    </source>
</evidence>
<protein>
    <submittedName>
        <fullName evidence="8">Serine/threonine-protein kinase</fullName>
        <ecNumber evidence="8">2.7.11.1</ecNumber>
    </submittedName>
</protein>
<organism evidence="8 9">
    <name type="scientific">Actinomadura fibrosa</name>
    <dbReference type="NCBI Taxonomy" id="111802"/>
    <lineage>
        <taxon>Bacteria</taxon>
        <taxon>Bacillati</taxon>
        <taxon>Actinomycetota</taxon>
        <taxon>Actinomycetes</taxon>
        <taxon>Streptosporangiales</taxon>
        <taxon>Thermomonosporaceae</taxon>
        <taxon>Actinomadura</taxon>
    </lineage>
</organism>
<reference evidence="9" key="1">
    <citation type="journal article" date="2019" name="Int. J. Syst. Evol. Microbiol.">
        <title>The Global Catalogue of Microorganisms (GCM) 10K type strain sequencing project: providing services to taxonomists for standard genome sequencing and annotation.</title>
        <authorList>
            <consortium name="The Broad Institute Genomics Platform"/>
            <consortium name="The Broad Institute Genome Sequencing Center for Infectious Disease"/>
            <person name="Wu L."/>
            <person name="Ma J."/>
        </authorList>
    </citation>
    <scope>NUCLEOTIDE SEQUENCE [LARGE SCALE GENOMIC DNA]</scope>
    <source>
        <strain evidence="9">JCM 9371</strain>
    </source>
</reference>
<dbReference type="PROSITE" id="PS50011">
    <property type="entry name" value="PROTEIN_KINASE_DOM"/>
    <property type="match status" value="1"/>
</dbReference>
<evidence type="ECO:0000259" key="7">
    <source>
        <dbReference type="PROSITE" id="PS50011"/>
    </source>
</evidence>
<dbReference type="InterPro" id="IPR011009">
    <property type="entry name" value="Kinase-like_dom_sf"/>
</dbReference>
<feature type="binding site" evidence="5">
    <location>
        <position position="50"/>
    </location>
    <ligand>
        <name>ATP</name>
        <dbReference type="ChEBI" id="CHEBI:30616"/>
    </ligand>
</feature>
<feature type="domain" description="Protein kinase" evidence="7">
    <location>
        <begin position="22"/>
        <end position="275"/>
    </location>
</feature>
<gene>
    <name evidence="8" type="ORF">ACFQZM_41650</name>
</gene>
<dbReference type="PANTHER" id="PTHR43289">
    <property type="entry name" value="MITOGEN-ACTIVATED PROTEIN KINASE KINASE KINASE 20-RELATED"/>
    <property type="match status" value="1"/>
</dbReference>
<dbReference type="InterPro" id="IPR000719">
    <property type="entry name" value="Prot_kinase_dom"/>
</dbReference>
<dbReference type="Proteomes" id="UP001597063">
    <property type="component" value="Unassembled WGS sequence"/>
</dbReference>
<name>A0ABW2XXD4_9ACTN</name>
<dbReference type="RefSeq" id="WP_131761002.1">
    <property type="nucleotide sequence ID" value="NZ_CAACUY010000141.1"/>
</dbReference>
<keyword evidence="1 8" id="KW-0808">Transferase</keyword>
<dbReference type="PROSITE" id="PS00107">
    <property type="entry name" value="PROTEIN_KINASE_ATP"/>
    <property type="match status" value="1"/>
</dbReference>
<dbReference type="EC" id="2.7.11.1" evidence="8"/>
<dbReference type="CDD" id="cd14014">
    <property type="entry name" value="STKc_PknB_like"/>
    <property type="match status" value="1"/>
</dbReference>
<evidence type="ECO:0000313" key="8">
    <source>
        <dbReference type="EMBL" id="MFD0691056.1"/>
    </source>
</evidence>
<dbReference type="GO" id="GO:0004674">
    <property type="term" value="F:protein serine/threonine kinase activity"/>
    <property type="evidence" value="ECO:0007669"/>
    <property type="project" value="UniProtKB-EC"/>
</dbReference>
<keyword evidence="4 5" id="KW-0067">ATP-binding</keyword>
<feature type="region of interest" description="Disordered" evidence="6">
    <location>
        <begin position="375"/>
        <end position="412"/>
    </location>
</feature>
<dbReference type="InterPro" id="IPR008271">
    <property type="entry name" value="Ser/Thr_kinase_AS"/>
</dbReference>
<comment type="caution">
    <text evidence="8">The sequence shown here is derived from an EMBL/GenBank/DDBJ whole genome shotgun (WGS) entry which is preliminary data.</text>
</comment>
<dbReference type="Pfam" id="PF00069">
    <property type="entry name" value="Pkinase"/>
    <property type="match status" value="1"/>
</dbReference>
<evidence type="ECO:0000313" key="9">
    <source>
        <dbReference type="Proteomes" id="UP001597063"/>
    </source>
</evidence>
<dbReference type="Gene3D" id="3.30.200.20">
    <property type="entry name" value="Phosphorylase Kinase, domain 1"/>
    <property type="match status" value="1"/>
</dbReference>
<dbReference type="SUPFAM" id="SSF56112">
    <property type="entry name" value="Protein kinase-like (PK-like)"/>
    <property type="match status" value="1"/>
</dbReference>
<evidence type="ECO:0000256" key="5">
    <source>
        <dbReference type="PROSITE-ProRule" id="PRU10141"/>
    </source>
</evidence>
<dbReference type="PROSITE" id="PS00108">
    <property type="entry name" value="PROTEIN_KINASE_ST"/>
    <property type="match status" value="1"/>
</dbReference>
<evidence type="ECO:0000256" key="2">
    <source>
        <dbReference type="ARBA" id="ARBA00022741"/>
    </source>
</evidence>
<keyword evidence="2 5" id="KW-0547">Nucleotide-binding</keyword>
<keyword evidence="9" id="KW-1185">Reference proteome</keyword>
<dbReference type="PANTHER" id="PTHR43289:SF34">
    <property type="entry name" value="SERINE_THREONINE-PROTEIN KINASE YBDM-RELATED"/>
    <property type="match status" value="1"/>
</dbReference>